<keyword evidence="2" id="KW-1185">Reference proteome</keyword>
<dbReference type="Proteomes" id="UP001431010">
    <property type="component" value="Chromosome"/>
</dbReference>
<evidence type="ECO:0000313" key="1">
    <source>
        <dbReference type="EMBL" id="UFZ01711.1"/>
    </source>
</evidence>
<protein>
    <submittedName>
        <fullName evidence="1">Uncharacterized protein</fullName>
    </submittedName>
</protein>
<reference evidence="1" key="1">
    <citation type="journal article" date="2024" name="Antonie Van Leeuwenhoek">
        <title>Bradyrhizobium ontarionense sp. nov., a novel bacterial symbiont isolated from Aeschynomene indica (Indian jointvetch), harbours photosynthesis, nitrogen fixation and nitrous oxide (N2O) reductase genes.</title>
        <authorList>
            <person name="Bromfield E.S.P."/>
            <person name="Cloutier S."/>
        </authorList>
    </citation>
    <scope>NUCLEOTIDE SEQUENCE</scope>
    <source>
        <strain evidence="1">A19</strain>
    </source>
</reference>
<dbReference type="EMBL" id="CP088156">
    <property type="protein sequence ID" value="UFZ01711.1"/>
    <property type="molecule type" value="Genomic_DNA"/>
</dbReference>
<name>A0ABY3R354_9BRAD</name>
<sequence length="218" mass="23655">MDIDVSRKSVALIAAILALLPLARALAQERPPASRTARTSSEKAIVVLAADLRELTSLRDIDAVGDVLFRRIDRSQGRPDDDYDLAIRGSVAADWKAVFGRGDDNRAPHVFAVDPGIYFIDRINIGSGPTTRGPGLDPQSHAPRFGSFTVRPGEVVNLGRLIVHMHWHEGFFAAKVEDNSADARRALSEANPQAVAKLQTRLIGVVPQFPFQAGGGRF</sequence>
<proteinExistence type="predicted"/>
<gene>
    <name evidence="1" type="ORF">LQG66_20540</name>
</gene>
<accession>A0ABY3R354</accession>
<dbReference type="RefSeq" id="WP_231317505.1">
    <property type="nucleotide sequence ID" value="NZ_CP088156.1"/>
</dbReference>
<evidence type="ECO:0000313" key="2">
    <source>
        <dbReference type="Proteomes" id="UP001431010"/>
    </source>
</evidence>
<organism evidence="1 2">
    <name type="scientific">Bradyrhizobium ontarionense</name>
    <dbReference type="NCBI Taxonomy" id="2898149"/>
    <lineage>
        <taxon>Bacteria</taxon>
        <taxon>Pseudomonadati</taxon>
        <taxon>Pseudomonadota</taxon>
        <taxon>Alphaproteobacteria</taxon>
        <taxon>Hyphomicrobiales</taxon>
        <taxon>Nitrobacteraceae</taxon>
        <taxon>Bradyrhizobium</taxon>
    </lineage>
</organism>